<reference evidence="2 3" key="1">
    <citation type="submission" date="2024-01" db="EMBL/GenBank/DDBJ databases">
        <title>A draft genome for a cacao thread blight-causing isolate of Paramarasmius palmivorus.</title>
        <authorList>
            <person name="Baruah I.K."/>
            <person name="Bukari Y."/>
            <person name="Amoako-Attah I."/>
            <person name="Meinhardt L.W."/>
            <person name="Bailey B.A."/>
            <person name="Cohen S.P."/>
        </authorList>
    </citation>
    <scope>NUCLEOTIDE SEQUENCE [LARGE SCALE GENOMIC DNA]</scope>
    <source>
        <strain evidence="2 3">GH-12</strain>
    </source>
</reference>
<keyword evidence="1" id="KW-0812">Transmembrane</keyword>
<feature type="transmembrane region" description="Helical" evidence="1">
    <location>
        <begin position="290"/>
        <end position="314"/>
    </location>
</feature>
<keyword evidence="3" id="KW-1185">Reference proteome</keyword>
<dbReference type="Proteomes" id="UP001383192">
    <property type="component" value="Unassembled WGS sequence"/>
</dbReference>
<proteinExistence type="predicted"/>
<dbReference type="EMBL" id="JAYKXP010000005">
    <property type="protein sequence ID" value="KAK7058425.1"/>
    <property type="molecule type" value="Genomic_DNA"/>
</dbReference>
<feature type="transmembrane region" description="Helical" evidence="1">
    <location>
        <begin position="12"/>
        <end position="31"/>
    </location>
</feature>
<accession>A0AAW0E226</accession>
<comment type="caution">
    <text evidence="2">The sequence shown here is derived from an EMBL/GenBank/DDBJ whole genome shotgun (WGS) entry which is preliminary data.</text>
</comment>
<evidence type="ECO:0000313" key="3">
    <source>
        <dbReference type="Proteomes" id="UP001383192"/>
    </source>
</evidence>
<organism evidence="2 3">
    <name type="scientific">Paramarasmius palmivorus</name>
    <dbReference type="NCBI Taxonomy" id="297713"/>
    <lineage>
        <taxon>Eukaryota</taxon>
        <taxon>Fungi</taxon>
        <taxon>Dikarya</taxon>
        <taxon>Basidiomycota</taxon>
        <taxon>Agaricomycotina</taxon>
        <taxon>Agaricomycetes</taxon>
        <taxon>Agaricomycetidae</taxon>
        <taxon>Agaricales</taxon>
        <taxon>Marasmiineae</taxon>
        <taxon>Marasmiaceae</taxon>
        <taxon>Paramarasmius</taxon>
    </lineage>
</organism>
<feature type="transmembrane region" description="Helical" evidence="1">
    <location>
        <begin position="260"/>
        <end position="284"/>
    </location>
</feature>
<protein>
    <submittedName>
        <fullName evidence="2">Uncharacterized protein</fullName>
    </submittedName>
</protein>
<evidence type="ECO:0000256" key="1">
    <source>
        <dbReference type="SAM" id="Phobius"/>
    </source>
</evidence>
<keyword evidence="1" id="KW-0472">Membrane</keyword>
<evidence type="ECO:0000313" key="2">
    <source>
        <dbReference type="EMBL" id="KAK7058425.1"/>
    </source>
</evidence>
<gene>
    <name evidence="2" type="ORF">VNI00_002059</name>
</gene>
<name>A0AAW0E226_9AGAR</name>
<dbReference type="AlphaFoldDB" id="A0AAW0E226"/>
<sequence length="356" mass="39749">MIFRRVLIRLLKLLVYVALIWLSFGVLYLALPSPVPNDDTVTASLRNGKAIARVFDVSTFFPYNDPYPSVKQARSSGKESFIMEFKYFRDTQSGRSTLAFGGGHDPLDAINDIIDGPATSPRIPYYNISLDKTVEEELSNNEAWISAPFELPIPVGDMDGVSLPWFATADAAMLYWWANHESADMSFRIRRVEDGNVVELWPESYYWLDHQGGRIHINKYPYILKPLITIRLHETDTPPSFEFPSLPASSSPSIFYHIRLALLLFLLPIGAVGLLLFTALAGIFHGLMELALLLLNLVAFGVVCAAGYGIWWWIKNERPALSMTLSDVREGVDTALANARARGASVEGQAEDSVVF</sequence>
<keyword evidence="1" id="KW-1133">Transmembrane helix</keyword>